<accession>I4YRL9</accession>
<dbReference type="OrthoDB" id="9802264at2"/>
<keyword evidence="4" id="KW-1003">Cell membrane</keyword>
<keyword evidence="7" id="KW-0472">Membrane</keyword>
<dbReference type="InterPro" id="IPR003593">
    <property type="entry name" value="AAA+_ATPase"/>
</dbReference>
<evidence type="ECO:0000259" key="8">
    <source>
        <dbReference type="PROSITE" id="PS50893"/>
    </source>
</evidence>
<evidence type="ECO:0000256" key="2">
    <source>
        <dbReference type="ARBA" id="ARBA00005417"/>
    </source>
</evidence>
<dbReference type="PANTHER" id="PTHR43297:SF2">
    <property type="entry name" value="DIPEPTIDE TRANSPORT ATP-BINDING PROTEIN DPPD"/>
    <property type="match status" value="1"/>
</dbReference>
<protein>
    <submittedName>
        <fullName evidence="9">ATPase component of various ABC-type transport systems with duplicated ATPase domain</fullName>
    </submittedName>
</protein>
<name>I4YRL9_9HYPH</name>
<dbReference type="PANTHER" id="PTHR43297">
    <property type="entry name" value="OLIGOPEPTIDE TRANSPORT ATP-BINDING PROTEIN APPD"/>
    <property type="match status" value="1"/>
</dbReference>
<dbReference type="FunFam" id="3.40.50.300:FF:000016">
    <property type="entry name" value="Oligopeptide ABC transporter ATP-binding component"/>
    <property type="match status" value="1"/>
</dbReference>
<dbReference type="RefSeq" id="WP_009762662.1">
    <property type="nucleotide sequence ID" value="NZ_CP141050.1"/>
</dbReference>
<dbReference type="InterPro" id="IPR027417">
    <property type="entry name" value="P-loop_NTPase"/>
</dbReference>
<dbReference type="CDD" id="cd03257">
    <property type="entry name" value="ABC_NikE_OppD_transporters"/>
    <property type="match status" value="2"/>
</dbReference>
<dbReference type="AlphaFoldDB" id="I4YRL9"/>
<dbReference type="STRING" id="864069.MicloDRAFT_00031600"/>
<comment type="similarity">
    <text evidence="2">Belongs to the ABC transporter superfamily.</text>
</comment>
<evidence type="ECO:0000256" key="7">
    <source>
        <dbReference type="ARBA" id="ARBA00023136"/>
    </source>
</evidence>
<dbReference type="GO" id="GO:0016887">
    <property type="term" value="F:ATP hydrolysis activity"/>
    <property type="evidence" value="ECO:0007669"/>
    <property type="project" value="InterPro"/>
</dbReference>
<dbReference type="GO" id="GO:0055085">
    <property type="term" value="P:transmembrane transport"/>
    <property type="evidence" value="ECO:0007669"/>
    <property type="project" value="UniProtKB-ARBA"/>
</dbReference>
<dbReference type="InterPro" id="IPR050388">
    <property type="entry name" value="ABC_Ni/Peptide_Import"/>
</dbReference>
<feature type="domain" description="ABC transporter" evidence="8">
    <location>
        <begin position="284"/>
        <end position="537"/>
    </location>
</feature>
<keyword evidence="5" id="KW-0547">Nucleotide-binding</keyword>
<dbReference type="InterPro" id="IPR003439">
    <property type="entry name" value="ABC_transporter-like_ATP-bd"/>
</dbReference>
<comment type="subcellular location">
    <subcellularLocation>
        <location evidence="1">Cell inner membrane</location>
        <topology evidence="1">Peripheral membrane protein</topology>
    </subcellularLocation>
</comment>
<evidence type="ECO:0000256" key="5">
    <source>
        <dbReference type="ARBA" id="ARBA00022741"/>
    </source>
</evidence>
<feature type="domain" description="ABC transporter" evidence="8">
    <location>
        <begin position="12"/>
        <end position="262"/>
    </location>
</feature>
<evidence type="ECO:0000313" key="10">
    <source>
        <dbReference type="Proteomes" id="UP000003947"/>
    </source>
</evidence>
<reference evidence="9 10" key="1">
    <citation type="submission" date="2012-02" db="EMBL/GenBank/DDBJ databases">
        <title>Improved High-Quality Draft sequence of Microvirga sp. WSM3557.</title>
        <authorList>
            <consortium name="US DOE Joint Genome Institute"/>
            <person name="Lucas S."/>
            <person name="Han J."/>
            <person name="Lapidus A."/>
            <person name="Cheng J.-F."/>
            <person name="Goodwin L."/>
            <person name="Pitluck S."/>
            <person name="Peters L."/>
            <person name="Zhang X."/>
            <person name="Detter J.C."/>
            <person name="Han C."/>
            <person name="Tapia R."/>
            <person name="Land M."/>
            <person name="Hauser L."/>
            <person name="Kyrpides N."/>
            <person name="Ivanova N."/>
            <person name="Pagani I."/>
            <person name="Brau L."/>
            <person name="Yates R."/>
            <person name="O'Hara G."/>
            <person name="Rui T."/>
            <person name="Howieson J."/>
            <person name="Reeve W."/>
            <person name="Woyke T."/>
        </authorList>
    </citation>
    <scope>NUCLEOTIDE SEQUENCE [LARGE SCALE GENOMIC DNA]</scope>
    <source>
        <strain evidence="9 10">WSM3557</strain>
    </source>
</reference>
<dbReference type="Gene3D" id="3.40.50.300">
    <property type="entry name" value="P-loop containing nucleotide triphosphate hydrolases"/>
    <property type="match status" value="2"/>
</dbReference>
<dbReference type="GO" id="GO:0015833">
    <property type="term" value="P:peptide transport"/>
    <property type="evidence" value="ECO:0007669"/>
    <property type="project" value="InterPro"/>
</dbReference>
<dbReference type="EMBL" id="JH660645">
    <property type="protein sequence ID" value="EIM26611.1"/>
    <property type="molecule type" value="Genomic_DNA"/>
</dbReference>
<evidence type="ECO:0000256" key="4">
    <source>
        <dbReference type="ARBA" id="ARBA00022475"/>
    </source>
</evidence>
<sequence length="558" mass="61042">MTEMARPTQPVLSIRDLRVATRGREPSKILKGITFDIQPGETLCLVGESGSGKSVTSLVAMGLLPRDELQATGGTVLLNGEDILTATPSRTKALRGAEMAMIFQEPMTALNPVLTIGLQMDEVYWAHTQMRPKERREAALAAFEAVHLPDPARIYESFPHQLSGGQRQRVMIAMALALKPKLLIADEPTTALDVTTQKQILSLIRELQDKQNTAVLFITHDMGVVVDVADRVCVMRRGEIVETGPVEQVLSQPQEAYTRDLLQAVPSLVPRAPRAPAQEAEAVVEIRNLEKTFSFSSLFGKLMGRDIRTVRAVNNVSFKLARGRTLGIVGESGSGKSTVARCLLRLEHPTGGEIRVNGQDIALLEGQAALAPARRRVQMVFQDPNRSLNPRLRIGESLIEGPLNLGEDRASALKRASELVEVVGLPRTSLERFPHQFSGGQRQRIAIARALMMEPEVIVADEAVSALDVSVQAQVLALLAEIQQRRNLAVLFITHDLRVAAQICDEVMVMQRGRVVEDGPASEVLARPRHDYTRALINAAPGRDWDFAAGRRIAGADA</sequence>
<dbReference type="InterPro" id="IPR013563">
    <property type="entry name" value="Oligopep_ABC_C"/>
</dbReference>
<dbReference type="SUPFAM" id="SSF52540">
    <property type="entry name" value="P-loop containing nucleoside triphosphate hydrolases"/>
    <property type="match status" value="2"/>
</dbReference>
<dbReference type="GO" id="GO:0005886">
    <property type="term" value="C:plasma membrane"/>
    <property type="evidence" value="ECO:0007669"/>
    <property type="project" value="UniProtKB-SubCell"/>
</dbReference>
<dbReference type="Pfam" id="PF08352">
    <property type="entry name" value="oligo_HPY"/>
    <property type="match status" value="2"/>
</dbReference>
<dbReference type="SMART" id="SM00382">
    <property type="entry name" value="AAA"/>
    <property type="match status" value="2"/>
</dbReference>
<gene>
    <name evidence="9" type="ORF">MicloDRAFT_00031600</name>
</gene>
<keyword evidence="6" id="KW-0067">ATP-binding</keyword>
<dbReference type="PATRIC" id="fig|864069.3.peg.3432"/>
<keyword evidence="10" id="KW-1185">Reference proteome</keyword>
<dbReference type="HOGENOM" id="CLU_000604_86_2_5"/>
<organism evidence="9 10">
    <name type="scientific">Microvirga lotononidis</name>
    <dbReference type="NCBI Taxonomy" id="864069"/>
    <lineage>
        <taxon>Bacteria</taxon>
        <taxon>Pseudomonadati</taxon>
        <taxon>Pseudomonadota</taxon>
        <taxon>Alphaproteobacteria</taxon>
        <taxon>Hyphomicrobiales</taxon>
        <taxon>Methylobacteriaceae</taxon>
        <taxon>Microvirga</taxon>
    </lineage>
</organism>
<dbReference type="NCBIfam" id="NF008453">
    <property type="entry name" value="PRK11308.1"/>
    <property type="match status" value="2"/>
</dbReference>
<dbReference type="PROSITE" id="PS50893">
    <property type="entry name" value="ABC_TRANSPORTER_2"/>
    <property type="match status" value="2"/>
</dbReference>
<dbReference type="eggNOG" id="COG4172">
    <property type="taxonomic scope" value="Bacteria"/>
</dbReference>
<dbReference type="Pfam" id="PF00005">
    <property type="entry name" value="ABC_tran"/>
    <property type="match status" value="2"/>
</dbReference>
<dbReference type="InterPro" id="IPR017871">
    <property type="entry name" value="ABC_transporter-like_CS"/>
</dbReference>
<evidence type="ECO:0000256" key="3">
    <source>
        <dbReference type="ARBA" id="ARBA00022448"/>
    </source>
</evidence>
<proteinExistence type="inferred from homology"/>
<dbReference type="Proteomes" id="UP000003947">
    <property type="component" value="Unassembled WGS sequence"/>
</dbReference>
<dbReference type="GO" id="GO:0005524">
    <property type="term" value="F:ATP binding"/>
    <property type="evidence" value="ECO:0007669"/>
    <property type="project" value="UniProtKB-KW"/>
</dbReference>
<evidence type="ECO:0000313" key="9">
    <source>
        <dbReference type="EMBL" id="EIM26611.1"/>
    </source>
</evidence>
<dbReference type="PROSITE" id="PS00211">
    <property type="entry name" value="ABC_TRANSPORTER_1"/>
    <property type="match status" value="2"/>
</dbReference>
<evidence type="ECO:0000256" key="1">
    <source>
        <dbReference type="ARBA" id="ARBA00004417"/>
    </source>
</evidence>
<keyword evidence="3" id="KW-0813">Transport</keyword>
<dbReference type="NCBIfam" id="NF007739">
    <property type="entry name" value="PRK10419.1"/>
    <property type="match status" value="2"/>
</dbReference>
<evidence type="ECO:0000256" key="6">
    <source>
        <dbReference type="ARBA" id="ARBA00022840"/>
    </source>
</evidence>